<evidence type="ECO:0000256" key="1">
    <source>
        <dbReference type="SAM" id="Phobius"/>
    </source>
</evidence>
<dbReference type="STRING" id="384616.Pisl_1943"/>
<dbReference type="GO" id="GO:0016887">
    <property type="term" value="F:ATP hydrolysis activity"/>
    <property type="evidence" value="ECO:0007669"/>
    <property type="project" value="InterPro"/>
</dbReference>
<dbReference type="SUPFAM" id="SSF52540">
    <property type="entry name" value="P-loop containing nucleoside triphosphate hydrolases"/>
    <property type="match status" value="1"/>
</dbReference>
<feature type="domain" description="AAA+ ATPase" evidence="2">
    <location>
        <begin position="26"/>
        <end position="216"/>
    </location>
</feature>
<keyword evidence="4" id="KW-1185">Reference proteome</keyword>
<accession>A1RVV8</accession>
<dbReference type="Gene3D" id="3.40.50.300">
    <property type="entry name" value="P-loop containing nucleotide triphosphate hydrolases"/>
    <property type="match status" value="1"/>
</dbReference>
<dbReference type="OrthoDB" id="9837at2157"/>
<evidence type="ECO:0000313" key="3">
    <source>
        <dbReference type="EMBL" id="ABL89090.1"/>
    </source>
</evidence>
<dbReference type="InterPro" id="IPR011704">
    <property type="entry name" value="ATPase_dyneun-rel_AAA"/>
</dbReference>
<gene>
    <name evidence="3" type="ordered locus">Pisl_1943</name>
</gene>
<dbReference type="REBASE" id="14278">
    <property type="entry name" value="PisMcrB2P"/>
</dbReference>
<dbReference type="Proteomes" id="UP000002595">
    <property type="component" value="Chromosome"/>
</dbReference>
<evidence type="ECO:0000313" key="4">
    <source>
        <dbReference type="Proteomes" id="UP000002595"/>
    </source>
</evidence>
<dbReference type="AlphaFoldDB" id="A1RVV8"/>
<dbReference type="InterPro" id="IPR003593">
    <property type="entry name" value="AAA+_ATPase"/>
</dbReference>
<dbReference type="KEGG" id="pis:Pisl_1943"/>
<dbReference type="SMART" id="SM00382">
    <property type="entry name" value="AAA"/>
    <property type="match status" value="1"/>
</dbReference>
<evidence type="ECO:0000259" key="2">
    <source>
        <dbReference type="SMART" id="SM00382"/>
    </source>
</evidence>
<keyword evidence="1" id="KW-0472">Membrane</keyword>
<proteinExistence type="predicted"/>
<name>A1RVV8_PYRIL</name>
<organism evidence="3 4">
    <name type="scientific">Pyrobaculum islandicum (strain DSM 4184 / JCM 9189 / GEO3)</name>
    <dbReference type="NCBI Taxonomy" id="384616"/>
    <lineage>
        <taxon>Archaea</taxon>
        <taxon>Thermoproteota</taxon>
        <taxon>Thermoprotei</taxon>
        <taxon>Thermoproteales</taxon>
        <taxon>Thermoproteaceae</taxon>
        <taxon>Pyrobaculum</taxon>
    </lineage>
</organism>
<reference evidence="3" key="1">
    <citation type="submission" date="2006-12" db="EMBL/GenBank/DDBJ databases">
        <title>Complete sequence of Pyrobaculum islandicum DSM 4184.</title>
        <authorList>
            <person name="Copeland A."/>
            <person name="Lucas S."/>
            <person name="Lapidus A."/>
            <person name="Barry K."/>
            <person name="Detter J.C."/>
            <person name="Glavina del Rio T."/>
            <person name="Dalin E."/>
            <person name="Tice H."/>
            <person name="Pitluck S."/>
            <person name="Meincke L."/>
            <person name="Brettin T."/>
            <person name="Bruce D."/>
            <person name="Han C."/>
            <person name="Tapia R."/>
            <person name="Gilna P."/>
            <person name="Schmutz J."/>
            <person name="Larimer F."/>
            <person name="Land M."/>
            <person name="Hauser L."/>
            <person name="Kyrpides N."/>
            <person name="Mikhailova N."/>
            <person name="Cozen A.E."/>
            <person name="Fitz-Gibbon S.T."/>
            <person name="House C.H."/>
            <person name="Saltikov C."/>
            <person name="Lowe T."/>
            <person name="Richardson P."/>
        </authorList>
    </citation>
    <scope>NUCLEOTIDE SEQUENCE [LARGE SCALE GENOMIC DNA]</scope>
    <source>
        <strain evidence="3">DSM 4184</strain>
    </source>
</reference>
<dbReference type="EMBL" id="CP000504">
    <property type="protein sequence ID" value="ABL89090.1"/>
    <property type="molecule type" value="Genomic_DNA"/>
</dbReference>
<dbReference type="InterPro" id="IPR027417">
    <property type="entry name" value="P-loop_NTPase"/>
</dbReference>
<feature type="transmembrane region" description="Helical" evidence="1">
    <location>
        <begin position="6"/>
        <end position="25"/>
    </location>
</feature>
<keyword evidence="1" id="KW-0812">Transmembrane</keyword>
<dbReference type="InterPro" id="IPR052934">
    <property type="entry name" value="Methyl-DNA_Rec/Restrict_Enz"/>
</dbReference>
<dbReference type="eggNOG" id="arCOG03779">
    <property type="taxonomic scope" value="Archaea"/>
</dbReference>
<dbReference type="GO" id="GO:0005524">
    <property type="term" value="F:ATP binding"/>
    <property type="evidence" value="ECO:0007669"/>
    <property type="project" value="InterPro"/>
</dbReference>
<dbReference type="PANTHER" id="PTHR37291">
    <property type="entry name" value="5-METHYLCYTOSINE-SPECIFIC RESTRICTION ENZYME B"/>
    <property type="match status" value="1"/>
</dbReference>
<protein>
    <submittedName>
        <fullName evidence="3">ATPase associated with various cellular activities, AAA_5</fullName>
    </submittedName>
</protein>
<dbReference type="Pfam" id="PF07728">
    <property type="entry name" value="AAA_5"/>
    <property type="match status" value="1"/>
</dbReference>
<sequence>MLIYGWLLVCVVVGVLRGFVSLLLVSGKNVLFVGAPGVGKTRLALESAGFMTGCGPVLVVGRDGLSFEDLVVRFERAGGGLRRVFGGFGCAVLRSWVSLLRGVGPCHVVFDELNRANVDLIFGDLFTALDLAYRYRVPVVKAHELEDRAAVEECVGGVGDVVDRLRELAGRLGGLPLPYSFRLFATMNVVDRAQLFKLSFALLRRFAYLYVLPFYEDYEPSLREISPKEGGVFAKKLDEALDRFVDRAIEELSPSDAVEGDIATLVKLNFSDRAGIKEEVRGLWSKLGLGGLLAWTLGVAKDLGLELGPSVLTDLARLLVVYVSLRHLLSDLREEALADLAYSSLVLSQFSSAVPKLRFRALLSFNDKSRALFADFARRVQEIFGKASISYKIADALLQELPE</sequence>
<keyword evidence="1" id="KW-1133">Transmembrane helix</keyword>
<dbReference type="PANTHER" id="PTHR37291:SF1">
    <property type="entry name" value="TYPE IV METHYL-DIRECTED RESTRICTION ENZYME ECOKMCRB SUBUNIT"/>
    <property type="match status" value="1"/>
</dbReference>
<dbReference type="HOGENOM" id="CLU_034177_0_0_2"/>